<accession>A0ABQ3U7I0</accession>
<keyword evidence="2" id="KW-0472">Membrane</keyword>
<feature type="compositionally biased region" description="Polar residues" evidence="1">
    <location>
        <begin position="564"/>
        <end position="575"/>
    </location>
</feature>
<comment type="caution">
    <text evidence="3">The sequence shown here is derived from an EMBL/GenBank/DDBJ whole genome shotgun (WGS) entry which is preliminary data.</text>
</comment>
<feature type="region of interest" description="Disordered" evidence="1">
    <location>
        <begin position="588"/>
        <end position="607"/>
    </location>
</feature>
<keyword evidence="2" id="KW-1133">Transmembrane helix</keyword>
<keyword evidence="4" id="KW-1185">Reference proteome</keyword>
<evidence type="ECO:0000313" key="3">
    <source>
        <dbReference type="EMBL" id="GHJ31556.1"/>
    </source>
</evidence>
<evidence type="ECO:0000256" key="2">
    <source>
        <dbReference type="SAM" id="Phobius"/>
    </source>
</evidence>
<protein>
    <recommendedName>
        <fullName evidence="5">PrsW family intramembrane metalloprotease</fullName>
    </recommendedName>
</protein>
<dbReference type="EMBL" id="BNEK01000005">
    <property type="protein sequence ID" value="GHJ31556.1"/>
    <property type="molecule type" value="Genomic_DNA"/>
</dbReference>
<feature type="transmembrane region" description="Helical" evidence="2">
    <location>
        <begin position="103"/>
        <end position="125"/>
    </location>
</feature>
<feature type="transmembrane region" description="Helical" evidence="2">
    <location>
        <begin position="241"/>
        <end position="259"/>
    </location>
</feature>
<gene>
    <name evidence="3" type="ORF">TPA0910_59890</name>
</gene>
<evidence type="ECO:0000313" key="4">
    <source>
        <dbReference type="Proteomes" id="UP001054854"/>
    </source>
</evidence>
<sequence>MVAAAVYGVAQLLVLSAPTRSVRMSTSLLAIAVGAYGCGVAAALLELAYTRGAAEATGESLTEVVKTASYTVDPVIEELAKLAPLLLAAWNVRVRRQWGLTDYLVLGAALGAGFGLLEAVARYGLDAGRAIPHPAGGWAVPDSLRAPYIPGAEQVFSAWFPAPQGALELGERAPAAATSPHLVYTALAALGVGVLLRAKGWRRLLGVLPPVAAATLHALTNYAAAHPMDRDAASRVDTFEGALWAVPLVCLALAMAADLRQLWRAKACVPGVLVHAERAGRSGLGALASYGAWCVPWSTLITLRFARLRRSLLYGVSGGSAYPGAEWLHRTVVRSAAQIDASDREPAWRGAGIRAVAQAARSMRDRHRRGYVLVSLALTIPALLLLAVGSFPSAADLQRRFASGAGLHVLIGFGIAGWLWTGFQLVRLLRAWRATFAFPHGEVLVIVRFRVWTALGGCLAGALLLLRMMDGAAPESPVIRNLHLLDALNNLAAYLGFALLLLSLLALFPPGGGLGFVLAGGTRAGAALITQEGAVYAAVYGTLGVVLMAASGGSTESDAPANEPQGSTDPATSDSVGAARERKVAELTDGTVPSGAPGKPGMKVTKPGAGTTDVDVIGGDGSYIAVGGPAKARNLAKFGEKCHILKYAAEQNGVRAQVYLEEGTPESALNVARRILGNENVHVFVR</sequence>
<feature type="transmembrane region" description="Helical" evidence="2">
    <location>
        <begin position="371"/>
        <end position="395"/>
    </location>
</feature>
<evidence type="ECO:0000256" key="1">
    <source>
        <dbReference type="SAM" id="MobiDB-lite"/>
    </source>
</evidence>
<feature type="transmembrane region" description="Helical" evidence="2">
    <location>
        <begin position="181"/>
        <end position="198"/>
    </location>
</feature>
<dbReference type="RefSeq" id="WP_236258654.1">
    <property type="nucleotide sequence ID" value="NZ_BNEK01000005.1"/>
</dbReference>
<feature type="transmembrane region" description="Helical" evidence="2">
    <location>
        <begin position="26"/>
        <end position="45"/>
    </location>
</feature>
<name>A0ABQ3U7I0_STRHY</name>
<dbReference type="Proteomes" id="UP001054854">
    <property type="component" value="Unassembled WGS sequence"/>
</dbReference>
<feature type="transmembrane region" description="Helical" evidence="2">
    <location>
        <begin position="205"/>
        <end position="225"/>
    </location>
</feature>
<reference evidence="3" key="1">
    <citation type="submission" date="2024-05" db="EMBL/GenBank/DDBJ databases">
        <title>Whole genome shotgun sequence of Streptomyces hygroscopicus NBRC 113678.</title>
        <authorList>
            <person name="Komaki H."/>
            <person name="Tamura T."/>
        </authorList>
    </citation>
    <scope>NUCLEOTIDE SEQUENCE</scope>
    <source>
        <strain evidence="3">N11-34</strain>
    </source>
</reference>
<keyword evidence="2" id="KW-0812">Transmembrane</keyword>
<evidence type="ECO:0008006" key="5">
    <source>
        <dbReference type="Google" id="ProtNLM"/>
    </source>
</evidence>
<feature type="transmembrane region" description="Helical" evidence="2">
    <location>
        <begin position="407"/>
        <end position="429"/>
    </location>
</feature>
<organism evidence="3 4">
    <name type="scientific">Streptomyces hygroscopicus</name>
    <dbReference type="NCBI Taxonomy" id="1912"/>
    <lineage>
        <taxon>Bacteria</taxon>
        <taxon>Bacillati</taxon>
        <taxon>Actinomycetota</taxon>
        <taxon>Actinomycetes</taxon>
        <taxon>Kitasatosporales</taxon>
        <taxon>Streptomycetaceae</taxon>
        <taxon>Streptomyces</taxon>
        <taxon>Streptomyces violaceusniger group</taxon>
    </lineage>
</organism>
<feature type="region of interest" description="Disordered" evidence="1">
    <location>
        <begin position="554"/>
        <end position="579"/>
    </location>
</feature>
<proteinExistence type="predicted"/>
<feature type="transmembrane region" description="Helical" evidence="2">
    <location>
        <begin position="449"/>
        <end position="468"/>
    </location>
</feature>